<gene>
    <name evidence="2" type="ORF">C447_01950</name>
</gene>
<dbReference type="Proteomes" id="UP000011566">
    <property type="component" value="Unassembled WGS sequence"/>
</dbReference>
<dbReference type="Pfam" id="PF10712">
    <property type="entry name" value="NAD-GH"/>
    <property type="match status" value="1"/>
</dbReference>
<feature type="transmembrane region" description="Helical" evidence="1">
    <location>
        <begin position="21"/>
        <end position="45"/>
    </location>
</feature>
<proteinExistence type="predicted"/>
<keyword evidence="1" id="KW-0812">Transmembrane</keyword>
<comment type="caution">
    <text evidence="2">The sequence shown here is derived from an EMBL/GenBank/DDBJ whole genome shotgun (WGS) entry which is preliminary data.</text>
</comment>
<dbReference type="AlphaFoldDB" id="M0M8A3"/>
<keyword evidence="1" id="KW-0472">Membrane</keyword>
<reference evidence="2 3" key="1">
    <citation type="journal article" date="2014" name="PLoS Genet.">
        <title>Phylogenetically driven sequencing of extremely halophilic archaea reveals strategies for static and dynamic osmo-response.</title>
        <authorList>
            <person name="Becker E.A."/>
            <person name="Seitzer P.M."/>
            <person name="Tritt A."/>
            <person name="Larsen D."/>
            <person name="Krusor M."/>
            <person name="Yao A.I."/>
            <person name="Wu D."/>
            <person name="Madern D."/>
            <person name="Eisen J.A."/>
            <person name="Darling A.E."/>
            <person name="Facciotti M.T."/>
        </authorList>
    </citation>
    <scope>NUCLEOTIDE SEQUENCE [LARGE SCALE GENOMIC DNA]</scope>
    <source>
        <strain evidence="2 3">100A6</strain>
    </source>
</reference>
<dbReference type="EMBL" id="AOMB01000005">
    <property type="protein sequence ID" value="EMA41578.1"/>
    <property type="molecule type" value="Genomic_DNA"/>
</dbReference>
<dbReference type="eggNOG" id="ENOG502N5GK">
    <property type="taxonomic scope" value="Archaea"/>
</dbReference>
<name>M0M8A3_9EURY</name>
<protein>
    <submittedName>
        <fullName evidence="2">NAD-specific glutamate dehydrogenase domain protein</fullName>
    </submittedName>
</protein>
<keyword evidence="1" id="KW-1133">Transmembrane helix</keyword>
<evidence type="ECO:0000256" key="1">
    <source>
        <dbReference type="SAM" id="Phobius"/>
    </source>
</evidence>
<accession>M0M8A3</accession>
<keyword evidence="3" id="KW-1185">Reference proteome</keyword>
<evidence type="ECO:0000313" key="2">
    <source>
        <dbReference type="EMBL" id="EMA41578.1"/>
    </source>
</evidence>
<organism evidence="2 3">
    <name type="scientific">Halococcus hamelinensis 100A6</name>
    <dbReference type="NCBI Taxonomy" id="1132509"/>
    <lineage>
        <taxon>Archaea</taxon>
        <taxon>Methanobacteriati</taxon>
        <taxon>Methanobacteriota</taxon>
        <taxon>Stenosarchaea group</taxon>
        <taxon>Halobacteria</taxon>
        <taxon>Halobacteriales</taxon>
        <taxon>Halococcaceae</taxon>
        <taxon>Halococcus</taxon>
    </lineage>
</organism>
<sequence length="665" mass="72922">MIRQRRSGSRWGFENAGRGSGLAVVVFVVRYILEVGVDVLVVVRVTLAAHVAHAAGTRTGRTRTAGTASGLLGGLLLLVHLLADLLELGREVLGRVFELLGARVLVLEDFLDLADGVLDILTKIVVDLLFVLLEERVRALDGALGVVARLDALAALFVLLRVLFGLVLHPVDLVVRETRTALDGDVLGVARALVLGRDVHDAVLVDVERDLDLRGARGRRRDPCESELTQEFVLVGDLALALEHSDLDLGLVRGGRGEDLRLLGRDGRVLVDEPLEEAALDLDTERERGDVEQHDVVDVAREHAALDRRAQRDGLVGVDVLLGLLVDELRDLLLDLRHPGRTADEDDLVDVAGVVARVRERLLGRFDGSLDQVRGERLELRTRELLFEVDRARIRRRDEREVDRGLLPVGEFDLGLLGGVLQALEGLSVLPEVEAVVGFELLGEPVDDRLVPVVATEVVVAVGRDDLVDAAAQIENRDVERPPTEVVDHHRLVGLVVEAVGHRGRRRLVDDPLDVEARDLAGVLRGLALAIGEVRGNRDDRLLDLVAEVLLGVAFDLAEDQRRDLLGRVALAVDVDLVVLAHVALDRVDRAVRVLDRLVLRRFADQPLVVGEGHYRRRGAVALAVDDYLGVATLHHRERAVRRSQIDTEDLVARHCWEPLSVSAG</sequence>
<evidence type="ECO:0000313" key="3">
    <source>
        <dbReference type="Proteomes" id="UP000011566"/>
    </source>
</evidence>
<dbReference type="InterPro" id="IPR019651">
    <property type="entry name" value="Glutamate_DH_NAD-spec"/>
</dbReference>